<evidence type="ECO:0000313" key="1">
    <source>
        <dbReference type="EMBL" id="KAK4342711.1"/>
    </source>
</evidence>
<proteinExistence type="predicted"/>
<dbReference type="AlphaFoldDB" id="A0AAE1R080"/>
<accession>A0AAE1R080</accession>
<dbReference type="EMBL" id="JAVYJV010000021">
    <property type="protein sequence ID" value="KAK4342711.1"/>
    <property type="molecule type" value="Genomic_DNA"/>
</dbReference>
<sequence>MDVQKLICNTSCGGRGSTEVECFCNALESRRLQGRSISASIRVGSKPGPKTEVQWASLTGLTAGSAPRLRLTGAAAPYVKRCFSVYQYFAKVSMCPSLVTITSSISRYSIANPTLRRHTSTMATRKEILTCRPISVTIRLTVDAGKAKSGSPVNSRRRYRDSIIAGRKVGERV</sequence>
<evidence type="ECO:0000313" key="2">
    <source>
        <dbReference type="Proteomes" id="UP001291623"/>
    </source>
</evidence>
<keyword evidence="2" id="KW-1185">Reference proteome</keyword>
<dbReference type="Proteomes" id="UP001291623">
    <property type="component" value="Unassembled WGS sequence"/>
</dbReference>
<protein>
    <submittedName>
        <fullName evidence="1">Uncharacterized protein</fullName>
    </submittedName>
</protein>
<name>A0AAE1R080_9SOLA</name>
<organism evidence="1 2">
    <name type="scientific">Anisodus tanguticus</name>
    <dbReference type="NCBI Taxonomy" id="243964"/>
    <lineage>
        <taxon>Eukaryota</taxon>
        <taxon>Viridiplantae</taxon>
        <taxon>Streptophyta</taxon>
        <taxon>Embryophyta</taxon>
        <taxon>Tracheophyta</taxon>
        <taxon>Spermatophyta</taxon>
        <taxon>Magnoliopsida</taxon>
        <taxon>eudicotyledons</taxon>
        <taxon>Gunneridae</taxon>
        <taxon>Pentapetalae</taxon>
        <taxon>asterids</taxon>
        <taxon>lamiids</taxon>
        <taxon>Solanales</taxon>
        <taxon>Solanaceae</taxon>
        <taxon>Solanoideae</taxon>
        <taxon>Hyoscyameae</taxon>
        <taxon>Anisodus</taxon>
    </lineage>
</organism>
<gene>
    <name evidence="1" type="ORF">RND71_038527</name>
</gene>
<comment type="caution">
    <text evidence="1">The sequence shown here is derived from an EMBL/GenBank/DDBJ whole genome shotgun (WGS) entry which is preliminary data.</text>
</comment>
<reference evidence="1" key="1">
    <citation type="submission" date="2023-12" db="EMBL/GenBank/DDBJ databases">
        <title>Genome assembly of Anisodus tanguticus.</title>
        <authorList>
            <person name="Wang Y.-J."/>
        </authorList>
    </citation>
    <scope>NUCLEOTIDE SEQUENCE</scope>
    <source>
        <strain evidence="1">KB-2021</strain>
        <tissue evidence="1">Leaf</tissue>
    </source>
</reference>